<sequence>MLVENWNDQLLFIIFSFIGNARENVQVPPERTSWVARSQLSLLSVSPDSDEGEIEERRPLPPRKGKRRIPGACQAATPPLGHHKPVGQGLHHPTHHLLLEDEGSLPQRSASSLSL</sequence>
<evidence type="ECO:0000256" key="1">
    <source>
        <dbReference type="SAM" id="MobiDB-lite"/>
    </source>
</evidence>
<dbReference type="EMBL" id="BMAW01120975">
    <property type="protein sequence ID" value="GFT91938.1"/>
    <property type="molecule type" value="Genomic_DNA"/>
</dbReference>
<dbReference type="Proteomes" id="UP000887013">
    <property type="component" value="Unassembled WGS sequence"/>
</dbReference>
<protein>
    <submittedName>
        <fullName evidence="2">Uncharacterized protein</fullName>
    </submittedName>
</protein>
<keyword evidence="3" id="KW-1185">Reference proteome</keyword>
<comment type="caution">
    <text evidence="2">The sequence shown here is derived from an EMBL/GenBank/DDBJ whole genome shotgun (WGS) entry which is preliminary data.</text>
</comment>
<evidence type="ECO:0000313" key="2">
    <source>
        <dbReference type="EMBL" id="GFT91938.1"/>
    </source>
</evidence>
<organism evidence="2 3">
    <name type="scientific">Nephila pilipes</name>
    <name type="common">Giant wood spider</name>
    <name type="synonym">Nephila maculata</name>
    <dbReference type="NCBI Taxonomy" id="299642"/>
    <lineage>
        <taxon>Eukaryota</taxon>
        <taxon>Metazoa</taxon>
        <taxon>Ecdysozoa</taxon>
        <taxon>Arthropoda</taxon>
        <taxon>Chelicerata</taxon>
        <taxon>Arachnida</taxon>
        <taxon>Araneae</taxon>
        <taxon>Araneomorphae</taxon>
        <taxon>Entelegynae</taxon>
        <taxon>Araneoidea</taxon>
        <taxon>Nephilidae</taxon>
        <taxon>Nephila</taxon>
    </lineage>
</organism>
<feature type="compositionally biased region" description="Basic residues" evidence="1">
    <location>
        <begin position="60"/>
        <end position="69"/>
    </location>
</feature>
<reference evidence="2" key="1">
    <citation type="submission" date="2020-08" db="EMBL/GenBank/DDBJ databases">
        <title>Multicomponent nature underlies the extraordinary mechanical properties of spider dragline silk.</title>
        <authorList>
            <person name="Kono N."/>
            <person name="Nakamura H."/>
            <person name="Mori M."/>
            <person name="Yoshida Y."/>
            <person name="Ohtoshi R."/>
            <person name="Malay A.D."/>
            <person name="Moran D.A.P."/>
            <person name="Tomita M."/>
            <person name="Numata K."/>
            <person name="Arakawa K."/>
        </authorList>
    </citation>
    <scope>NUCLEOTIDE SEQUENCE</scope>
</reference>
<proteinExistence type="predicted"/>
<accession>A0A8X6U4Z0</accession>
<feature type="region of interest" description="Disordered" evidence="1">
    <location>
        <begin position="45"/>
        <end position="115"/>
    </location>
</feature>
<evidence type="ECO:0000313" key="3">
    <source>
        <dbReference type="Proteomes" id="UP000887013"/>
    </source>
</evidence>
<gene>
    <name evidence="2" type="ORF">NPIL_338281</name>
</gene>
<feature type="compositionally biased region" description="Polar residues" evidence="1">
    <location>
        <begin position="106"/>
        <end position="115"/>
    </location>
</feature>
<name>A0A8X6U4Z0_NEPPI</name>
<dbReference type="AlphaFoldDB" id="A0A8X6U4Z0"/>